<keyword evidence="3" id="KW-1185">Reference proteome</keyword>
<protein>
    <submittedName>
        <fullName evidence="2">Uncharacterized protein</fullName>
    </submittedName>
</protein>
<dbReference type="EMBL" id="BGZK01002247">
    <property type="protein sequence ID" value="GBP92189.1"/>
    <property type="molecule type" value="Genomic_DNA"/>
</dbReference>
<dbReference type="AlphaFoldDB" id="A0A4C1ZYV6"/>
<feature type="region of interest" description="Disordered" evidence="1">
    <location>
        <begin position="20"/>
        <end position="84"/>
    </location>
</feature>
<name>A0A4C1ZYV6_EUMVA</name>
<proteinExistence type="predicted"/>
<evidence type="ECO:0000256" key="1">
    <source>
        <dbReference type="SAM" id="MobiDB-lite"/>
    </source>
</evidence>
<dbReference type="Proteomes" id="UP000299102">
    <property type="component" value="Unassembled WGS sequence"/>
</dbReference>
<sequence>MSSQLVVNQKPHAQYVAKNVMPQTLSPRQSTARTGLARSAQSQAADPETRKTLGGYDQRHAVINARPPPPGPARAPRGLDSTDK</sequence>
<accession>A0A4C1ZYV6</accession>
<organism evidence="2 3">
    <name type="scientific">Eumeta variegata</name>
    <name type="common">Bagworm moth</name>
    <name type="synonym">Eumeta japonica</name>
    <dbReference type="NCBI Taxonomy" id="151549"/>
    <lineage>
        <taxon>Eukaryota</taxon>
        <taxon>Metazoa</taxon>
        <taxon>Ecdysozoa</taxon>
        <taxon>Arthropoda</taxon>
        <taxon>Hexapoda</taxon>
        <taxon>Insecta</taxon>
        <taxon>Pterygota</taxon>
        <taxon>Neoptera</taxon>
        <taxon>Endopterygota</taxon>
        <taxon>Lepidoptera</taxon>
        <taxon>Glossata</taxon>
        <taxon>Ditrysia</taxon>
        <taxon>Tineoidea</taxon>
        <taxon>Psychidae</taxon>
        <taxon>Oiketicinae</taxon>
        <taxon>Eumeta</taxon>
    </lineage>
</organism>
<feature type="compositionally biased region" description="Polar residues" evidence="1">
    <location>
        <begin position="21"/>
        <end position="44"/>
    </location>
</feature>
<reference evidence="2 3" key="1">
    <citation type="journal article" date="2019" name="Commun. Biol.">
        <title>The bagworm genome reveals a unique fibroin gene that provides high tensile strength.</title>
        <authorList>
            <person name="Kono N."/>
            <person name="Nakamura H."/>
            <person name="Ohtoshi R."/>
            <person name="Tomita M."/>
            <person name="Numata K."/>
            <person name="Arakawa K."/>
        </authorList>
    </citation>
    <scope>NUCLEOTIDE SEQUENCE [LARGE SCALE GENOMIC DNA]</scope>
</reference>
<comment type="caution">
    <text evidence="2">The sequence shown here is derived from an EMBL/GenBank/DDBJ whole genome shotgun (WGS) entry which is preliminary data.</text>
</comment>
<evidence type="ECO:0000313" key="3">
    <source>
        <dbReference type="Proteomes" id="UP000299102"/>
    </source>
</evidence>
<evidence type="ECO:0000313" key="2">
    <source>
        <dbReference type="EMBL" id="GBP92189.1"/>
    </source>
</evidence>
<gene>
    <name evidence="2" type="ORF">EVAR_37988_1</name>
</gene>